<reference evidence="3 4" key="1">
    <citation type="submission" date="2011-11" db="EMBL/GenBank/DDBJ databases">
        <authorList>
            <person name="Hynes A.P."/>
            <person name="Lang A.S."/>
        </authorList>
    </citation>
    <scope>NUCLEOTIDE SEQUENCE [LARGE SCALE GENOMIC DNA]</scope>
</reference>
<evidence type="ECO:0000313" key="4">
    <source>
        <dbReference type="Proteomes" id="UP000007518"/>
    </source>
</evidence>
<dbReference type="OrthoDB" id="2367at10239"/>
<sequence>MARKKAELLQAAQNAGKTITPELTAEIDALAASYADAAKRAEDARQRHDDFRAALAEMKSTGADVFEGLLTGSMKFKDALGTIAAKLASMAANRLFESLWTNVLGGAAGGFLGMLGFSSGGYTGPGGRNQAAGVVHKGEVVFSQDDVRKAGGVAAVEAIRKSGAVAMAPARALQAPAPQRDVAVQVVPSPYFDVRVAEVSSYGDAQTARMSQRAMPGLQRDNYLRGTK</sequence>
<accession>H6WBM2</accession>
<evidence type="ECO:0000256" key="2">
    <source>
        <dbReference type="SAM" id="MobiDB-lite"/>
    </source>
</evidence>
<keyword evidence="4" id="KW-1185">Reference proteome</keyword>
<feature type="coiled-coil region" evidence="1">
    <location>
        <begin position="27"/>
        <end position="61"/>
    </location>
</feature>
<dbReference type="GeneID" id="14698224"/>
<dbReference type="KEGG" id="vg:14698224"/>
<keyword evidence="1" id="KW-0175">Coiled coil</keyword>
<protein>
    <submittedName>
        <fullName evidence="3">Phage tape measure protein</fullName>
    </submittedName>
</protein>
<dbReference type="RefSeq" id="YP_007518401.1">
    <property type="nucleotide sequence ID" value="NC_020489.1"/>
</dbReference>
<evidence type="ECO:0000256" key="1">
    <source>
        <dbReference type="SAM" id="Coils"/>
    </source>
</evidence>
<feature type="region of interest" description="Disordered" evidence="2">
    <location>
        <begin position="205"/>
        <end position="228"/>
    </location>
</feature>
<dbReference type="EMBL" id="JQ066768">
    <property type="protein sequence ID" value="AFA44859.1"/>
    <property type="molecule type" value="Genomic_DNA"/>
</dbReference>
<gene>
    <name evidence="3" type="ORF">RcapNL_00019</name>
</gene>
<organism evidence="3 4">
    <name type="scientific">Rhodobacter phage RcapNL</name>
    <dbReference type="NCBI Taxonomy" id="1131316"/>
    <lineage>
        <taxon>Viruses</taxon>
        <taxon>Duplodnaviria</taxon>
        <taxon>Heunggongvirae</taxon>
        <taxon>Uroviricota</taxon>
        <taxon>Caudoviricetes</taxon>
        <taxon>Capnelvirus</taxon>
        <taxon>Capnelvirus RcapNL</taxon>
    </lineage>
</organism>
<proteinExistence type="predicted"/>
<dbReference type="Proteomes" id="UP000007518">
    <property type="component" value="Segment"/>
</dbReference>
<name>H6WBM2_9CAUD</name>
<evidence type="ECO:0000313" key="3">
    <source>
        <dbReference type="EMBL" id="AFA44859.1"/>
    </source>
</evidence>